<dbReference type="EMBL" id="UGQY01000005">
    <property type="protein sequence ID" value="SUA31295.1"/>
    <property type="molecule type" value="Genomic_DNA"/>
</dbReference>
<organism evidence="1 2">
    <name type="scientific">Mycolicibacterium fortuitum</name>
    <name type="common">Mycobacterium fortuitum</name>
    <dbReference type="NCBI Taxonomy" id="1766"/>
    <lineage>
        <taxon>Bacteria</taxon>
        <taxon>Bacillati</taxon>
        <taxon>Actinomycetota</taxon>
        <taxon>Actinomycetes</taxon>
        <taxon>Mycobacteriales</taxon>
        <taxon>Mycobacteriaceae</taxon>
        <taxon>Mycolicibacterium</taxon>
    </lineage>
</organism>
<protein>
    <recommendedName>
        <fullName evidence="3">HNH nuclease domain-containing protein</fullName>
    </recommendedName>
</protein>
<evidence type="ECO:0008006" key="3">
    <source>
        <dbReference type="Google" id="ProtNLM"/>
    </source>
</evidence>
<dbReference type="CDD" id="cd00085">
    <property type="entry name" value="HNHc"/>
    <property type="match status" value="1"/>
</dbReference>
<proteinExistence type="predicted"/>
<name>A0A378WBW3_MYCFO</name>
<accession>A0A378WBW3</accession>
<dbReference type="AlphaFoldDB" id="A0A378WBW3"/>
<reference evidence="1 2" key="1">
    <citation type="submission" date="2018-06" db="EMBL/GenBank/DDBJ databases">
        <authorList>
            <consortium name="Pathogen Informatics"/>
            <person name="Doyle S."/>
        </authorList>
    </citation>
    <scope>NUCLEOTIDE SEQUENCE [LARGE SCALE GENOMIC DNA]</scope>
    <source>
        <strain evidence="1 2">NCTC1542</strain>
    </source>
</reference>
<dbReference type="Proteomes" id="UP000255389">
    <property type="component" value="Unassembled WGS sequence"/>
</dbReference>
<dbReference type="InterPro" id="IPR027417">
    <property type="entry name" value="P-loop_NTPase"/>
</dbReference>
<evidence type="ECO:0000313" key="1">
    <source>
        <dbReference type="EMBL" id="SUA31295.1"/>
    </source>
</evidence>
<dbReference type="SUPFAM" id="SSF52540">
    <property type="entry name" value="P-loop containing nucleoside triphosphate hydrolases"/>
    <property type="match status" value="1"/>
</dbReference>
<dbReference type="InterPro" id="IPR003615">
    <property type="entry name" value="HNH_nuc"/>
</dbReference>
<sequence length="254" mass="28010">MWIGSSAELSISVPVVKVLWARARNQCAFPGCQQSLVEDSVDADTGESLTNPIGEQAHIRSYKVNGPRYDAHYPKEKLHTYENLILLCPTHHGMVDANNGAAYKAEELVTMREQHERRAERKCALEVTVNKYVAQRFSREDQVLFEQVDLNGPSVDSLFVDVPFACRPDAAIAELMQSIALVAPGDVASDESADGLVVTGAAQAILHPEWKSNALLIGGPGQGKSTLLQYICQFYRSRILVTTFIQGRRSSYAM</sequence>
<gene>
    <name evidence="1" type="ORF">NCTC1542_06649</name>
</gene>
<evidence type="ECO:0000313" key="2">
    <source>
        <dbReference type="Proteomes" id="UP000255389"/>
    </source>
</evidence>